<dbReference type="GO" id="GO:0042147">
    <property type="term" value="P:retrograde transport, endosome to Golgi"/>
    <property type="evidence" value="ECO:0007669"/>
    <property type="project" value="InterPro"/>
</dbReference>
<dbReference type="PANTHER" id="PTHR47554">
    <property type="entry name" value="SORTING NEXIN MVP1"/>
    <property type="match status" value="1"/>
</dbReference>
<evidence type="ECO:0000313" key="12">
    <source>
        <dbReference type="CGD" id="CAL0000165020"/>
    </source>
</evidence>
<dbReference type="InterPro" id="IPR036871">
    <property type="entry name" value="PX_dom_sf"/>
</dbReference>
<dbReference type="EMBL" id="FM992694">
    <property type="protein sequence ID" value="CAX40627.1"/>
    <property type="molecule type" value="Genomic_DNA"/>
</dbReference>
<dbReference type="GO" id="GO:0016020">
    <property type="term" value="C:membrane"/>
    <property type="evidence" value="ECO:0007669"/>
    <property type="project" value="UniProtKB-SubCell"/>
</dbReference>
<dbReference type="InterPro" id="IPR035704">
    <property type="entry name" value="SNX8/Mvp1_PX"/>
</dbReference>
<dbReference type="PANTHER" id="PTHR47554:SF1">
    <property type="entry name" value="SORTING NEXIN MVP1"/>
    <property type="match status" value="1"/>
</dbReference>
<dbReference type="VEuPathDB" id="FungiDB:CD36_70730"/>
<dbReference type="GeneID" id="8049261"/>
<keyword evidence="8" id="KW-0472">Membrane</keyword>
<feature type="region of interest" description="Disordered" evidence="10">
    <location>
        <begin position="503"/>
        <end position="524"/>
    </location>
</feature>
<organism evidence="13 14">
    <name type="scientific">Candida dubliniensis (strain CD36 / ATCC MYA-646 / CBS 7987 / NCPF 3949 / NRRL Y-17841)</name>
    <name type="common">Yeast</name>
    <dbReference type="NCBI Taxonomy" id="573826"/>
    <lineage>
        <taxon>Eukaryota</taxon>
        <taxon>Fungi</taxon>
        <taxon>Dikarya</taxon>
        <taxon>Ascomycota</taxon>
        <taxon>Saccharomycotina</taxon>
        <taxon>Pichiomycetes</taxon>
        <taxon>Debaryomycetaceae</taxon>
        <taxon>Candida/Lodderomyces clade</taxon>
        <taxon>Candida</taxon>
    </lineage>
</organism>
<dbReference type="CDD" id="cd06866">
    <property type="entry name" value="PX_SNX8_Mvp1p_like"/>
    <property type="match status" value="1"/>
</dbReference>
<feature type="region of interest" description="Disordered" evidence="10">
    <location>
        <begin position="182"/>
        <end position="217"/>
    </location>
</feature>
<evidence type="ECO:0000256" key="4">
    <source>
        <dbReference type="ARBA" id="ARBA00014268"/>
    </source>
</evidence>
<comment type="similarity">
    <text evidence="3">Belongs to the sorting nexin family.</text>
</comment>
<dbReference type="eggNOG" id="KOG2273">
    <property type="taxonomic scope" value="Eukaryota"/>
</dbReference>
<dbReference type="HOGENOM" id="CLU_399000_0_0_1"/>
<evidence type="ECO:0000256" key="8">
    <source>
        <dbReference type="ARBA" id="ARBA00023136"/>
    </source>
</evidence>
<keyword evidence="6" id="KW-0963">Cytoplasm</keyword>
<accession>B9WJI3</accession>
<dbReference type="RefSeq" id="XP_002421293.1">
    <property type="nucleotide sequence ID" value="XM_002421248.1"/>
</dbReference>
<protein>
    <recommendedName>
        <fullName evidence="4">Sorting nexin MVP1</fullName>
    </recommendedName>
    <alternativeName>
        <fullName evidence="9">Sorting nexin mvp1</fullName>
    </alternativeName>
</protein>
<evidence type="ECO:0000256" key="3">
    <source>
        <dbReference type="ARBA" id="ARBA00010883"/>
    </source>
</evidence>
<dbReference type="CGD" id="CAL0000165020">
    <property type="gene designation" value="Cd36_70730"/>
</dbReference>
<dbReference type="InterPro" id="IPR045734">
    <property type="entry name" value="Snx8_BAR_dom"/>
</dbReference>
<comment type="subcellular location">
    <subcellularLocation>
        <location evidence="2">Cytoplasm</location>
    </subcellularLocation>
    <subcellularLocation>
        <location evidence="1">Membrane</location>
        <topology evidence="1">Peripheral membrane protein</topology>
        <orientation evidence="1">Cytoplasmic side</orientation>
    </subcellularLocation>
</comment>
<keyword evidence="14" id="KW-1185">Reference proteome</keyword>
<dbReference type="Gene3D" id="3.30.1520.10">
    <property type="entry name" value="Phox-like domain"/>
    <property type="match status" value="1"/>
</dbReference>
<dbReference type="GO" id="GO:0005829">
    <property type="term" value="C:cytosol"/>
    <property type="evidence" value="ECO:0007669"/>
    <property type="project" value="GOC"/>
</dbReference>
<dbReference type="GO" id="GO:0005768">
    <property type="term" value="C:endosome"/>
    <property type="evidence" value="ECO:0007669"/>
    <property type="project" value="TreeGrafter"/>
</dbReference>
<keyword evidence="5" id="KW-0813">Transport</keyword>
<reference evidence="13 14" key="1">
    <citation type="journal article" date="2009" name="Genome Res.">
        <title>Comparative genomics of the fungal pathogens Candida dubliniensis and Candida albicans.</title>
        <authorList>
            <person name="Jackson A.P."/>
            <person name="Gamble J.A."/>
            <person name="Yeomans T."/>
            <person name="Moran G.P."/>
            <person name="Saunders D."/>
            <person name="Harris D."/>
            <person name="Aslett M."/>
            <person name="Barrell J.F."/>
            <person name="Butler G."/>
            <person name="Citiulo F."/>
            <person name="Coleman D.C."/>
            <person name="de Groot P.W.J."/>
            <person name="Goodwin T.J."/>
            <person name="Quail M.A."/>
            <person name="McQuillan J."/>
            <person name="Munro C.A."/>
            <person name="Pain A."/>
            <person name="Poulter R.T."/>
            <person name="Rajandream M.A."/>
            <person name="Renauld H."/>
            <person name="Spiering M.J."/>
            <person name="Tivey A."/>
            <person name="Gow N.A.R."/>
            <person name="Barrell B."/>
            <person name="Sullivan D.J."/>
            <person name="Berriman M."/>
        </authorList>
    </citation>
    <scope>NUCLEOTIDE SEQUENCE [LARGE SCALE GENOMIC DNA]</scope>
    <source>
        <strain evidence="14">CD36 / ATCC MYA-646 / CBS 7987 / NCPF 3949 / NRRL Y-17841</strain>
    </source>
</reference>
<dbReference type="GO" id="GO:0006623">
    <property type="term" value="P:protein targeting to vacuole"/>
    <property type="evidence" value="ECO:0007669"/>
    <property type="project" value="TreeGrafter"/>
</dbReference>
<dbReference type="Proteomes" id="UP000002605">
    <property type="component" value="Chromosome 7"/>
</dbReference>
<sequence>MNSNIEDDPWSSGWNDNNTPVNDPLTATTTTPYHSSYLTSSQLFTSTTTGGGGGGGGYNSTNTHNTIPPNLINVPSSYETIYSHFITKFNNSNFNLNDFEINIIDKLVSMNYLTNYQKQKILDIVYENNLLPINQSFKFYQILGLLALEIDVPGTGDYVTLQFRLNNNLPDLPEKFVNEITQEEEKEEDNGLLGNRNRSIQSHSGSGGNKDDWNIDDSTISGGNIGDPLLVDHSHIHDDSIDENNSINHSQQQQQQQSQSQQEVVVAPNVDSSYIEKYINDIKDQFKPLFLGLDLIKIKEVPEKEGIIFKHINYMITHDLKIGGTSSGTKKVIRRYSDFVWLMEYLLEKYPFRVIPGLPPKKFTVGASPDSQFLQRRRRGLHRFLNQLIKHPILSQEPIVQSFLTVPTDLATWRKQAKIDPSLEFKGQKIQTDFINVIWPIMGGNFLKKWRQAEENIQNIIDKWVKIIILVERYERRQQQISFDNGKFAEMLNGFSKLNNKIYPDNEHDDNNENDDAADTNENYKQDFNFNSSGDITNINQCLNSIGEFFNKSSQVLIDESYIVNTKTLEKFKNYLDYLNSLQELFERTKQLSINQIDILDKRIKDQEIKFKKISEENPDIKGGELIKLRQSIINDKQEIFQQLNKDWLIKQCCLQEFIIFQETQFLITELWVEWCKDRLKCQEKLVGLYDNLNQEIIHDMPLER</sequence>
<proteinExistence type="inferred from homology"/>
<feature type="region of interest" description="Disordered" evidence="10">
    <location>
        <begin position="1"/>
        <end position="27"/>
    </location>
</feature>
<dbReference type="KEGG" id="cdu:CD36_70730"/>
<feature type="compositionally biased region" description="Polar residues" evidence="10">
    <location>
        <begin position="12"/>
        <end position="27"/>
    </location>
</feature>
<name>B9WJI3_CANDC</name>
<keyword evidence="7" id="KW-0653">Protein transport</keyword>
<evidence type="ECO:0000313" key="13">
    <source>
        <dbReference type="EMBL" id="CAX40627.1"/>
    </source>
</evidence>
<evidence type="ECO:0000256" key="5">
    <source>
        <dbReference type="ARBA" id="ARBA00022448"/>
    </source>
</evidence>
<feature type="compositionally biased region" description="Low complexity" evidence="10">
    <location>
        <begin position="250"/>
        <end position="262"/>
    </location>
</feature>
<dbReference type="SUPFAM" id="SSF64268">
    <property type="entry name" value="PX domain"/>
    <property type="match status" value="1"/>
</dbReference>
<feature type="domain" description="PX" evidence="11">
    <location>
        <begin position="292"/>
        <end position="411"/>
    </location>
</feature>
<evidence type="ECO:0000313" key="14">
    <source>
        <dbReference type="Proteomes" id="UP000002605"/>
    </source>
</evidence>
<evidence type="ECO:0000256" key="2">
    <source>
        <dbReference type="ARBA" id="ARBA00004496"/>
    </source>
</evidence>
<dbReference type="AlphaFoldDB" id="B9WJI3"/>
<feature type="region of interest" description="Disordered" evidence="10">
    <location>
        <begin position="240"/>
        <end position="263"/>
    </location>
</feature>
<evidence type="ECO:0000256" key="9">
    <source>
        <dbReference type="ARBA" id="ARBA00072009"/>
    </source>
</evidence>
<dbReference type="SMART" id="SM00312">
    <property type="entry name" value="PX"/>
    <property type="match status" value="1"/>
</dbReference>
<dbReference type="InterPro" id="IPR028662">
    <property type="entry name" value="SNX8/Mvp1"/>
</dbReference>
<dbReference type="FunFam" id="3.30.1520.10:FF:000042">
    <property type="entry name" value="Sorting nexin mvp1"/>
    <property type="match status" value="1"/>
</dbReference>
<evidence type="ECO:0000256" key="7">
    <source>
        <dbReference type="ARBA" id="ARBA00022927"/>
    </source>
</evidence>
<dbReference type="OrthoDB" id="10064318at2759"/>
<dbReference type="CDD" id="cd07597">
    <property type="entry name" value="BAR_SNX8"/>
    <property type="match status" value="1"/>
</dbReference>
<dbReference type="GO" id="GO:0032266">
    <property type="term" value="F:phosphatidylinositol-3-phosphate binding"/>
    <property type="evidence" value="ECO:0007669"/>
    <property type="project" value="TreeGrafter"/>
</dbReference>
<gene>
    <name evidence="13" type="primary">MVP1</name>
    <name evidence="12" type="ordered locus">Cd36_70730</name>
    <name evidence="13" type="ORF">CD36_70730</name>
</gene>
<dbReference type="Pfam" id="PF00787">
    <property type="entry name" value="PX"/>
    <property type="match status" value="1"/>
</dbReference>
<evidence type="ECO:0000256" key="10">
    <source>
        <dbReference type="SAM" id="MobiDB-lite"/>
    </source>
</evidence>
<dbReference type="Pfam" id="PF19566">
    <property type="entry name" value="Snx8_BAR_dom"/>
    <property type="match status" value="1"/>
</dbReference>
<evidence type="ECO:0000259" key="11">
    <source>
        <dbReference type="PROSITE" id="PS50195"/>
    </source>
</evidence>
<dbReference type="InterPro" id="IPR001683">
    <property type="entry name" value="PX_dom"/>
</dbReference>
<evidence type="ECO:0000256" key="1">
    <source>
        <dbReference type="ARBA" id="ARBA00004287"/>
    </source>
</evidence>
<evidence type="ECO:0000256" key="6">
    <source>
        <dbReference type="ARBA" id="ARBA00022490"/>
    </source>
</evidence>
<dbReference type="PROSITE" id="PS50195">
    <property type="entry name" value="PX"/>
    <property type="match status" value="1"/>
</dbReference>